<dbReference type="GO" id="GO:0015936">
    <property type="term" value="P:coenzyme A metabolic process"/>
    <property type="evidence" value="ECO:0007669"/>
    <property type="project" value="InterPro"/>
</dbReference>
<evidence type="ECO:0000313" key="1">
    <source>
        <dbReference type="EMBL" id="KAK3168456.1"/>
    </source>
</evidence>
<comment type="caution">
    <text evidence="1">The sequence shown here is derived from an EMBL/GenBank/DDBJ whole genome shotgun (WGS) entry which is preliminary data.</text>
</comment>
<dbReference type="AlphaFoldDB" id="A0AAD9Z021"/>
<proteinExistence type="predicted"/>
<dbReference type="GO" id="GO:0004420">
    <property type="term" value="F:hydroxymethylglutaryl-CoA reductase (NADPH) activity"/>
    <property type="evidence" value="ECO:0007669"/>
    <property type="project" value="InterPro"/>
</dbReference>
<dbReference type="InterPro" id="IPR002202">
    <property type="entry name" value="HMG_CoA_Rdtase"/>
</dbReference>
<reference evidence="1" key="1">
    <citation type="submission" date="2022-11" db="EMBL/GenBank/DDBJ databases">
        <title>Chromosomal genome sequence assembly and mating type (MAT) locus characterization of the leprose asexual lichenized fungus Lepraria neglecta (Nyl.) Erichsen.</title>
        <authorList>
            <person name="Allen J.L."/>
            <person name="Pfeffer B."/>
        </authorList>
    </citation>
    <scope>NUCLEOTIDE SEQUENCE</scope>
    <source>
        <strain evidence="1">Allen 5258</strain>
    </source>
</reference>
<dbReference type="Pfam" id="PF00368">
    <property type="entry name" value="HMG-CoA_red"/>
    <property type="match status" value="1"/>
</dbReference>
<dbReference type="InterPro" id="IPR023074">
    <property type="entry name" value="HMG_CoA_Rdtase_cat_sf"/>
</dbReference>
<dbReference type="EMBL" id="JASNWA010000010">
    <property type="protein sequence ID" value="KAK3168456.1"/>
    <property type="molecule type" value="Genomic_DNA"/>
</dbReference>
<sequence length="120" mass="12834">MSQNISPKASAAATKKSAILSKYDKVTRNLKYMTHHGDQTEGIRVENLIGFAQKGSVFAPLATVEAAVVATSARGCKAFQACGGVEVFAMSEGMGQAPIFFLPSIDDAVTFYKRLLSLEE</sequence>
<accession>A0AAD9Z021</accession>
<evidence type="ECO:0000313" key="2">
    <source>
        <dbReference type="Proteomes" id="UP001276659"/>
    </source>
</evidence>
<dbReference type="Gene3D" id="3.90.770.10">
    <property type="entry name" value="3-hydroxy-3-methylglutaryl-coenzyme A Reductase, Chain A, domain 2"/>
    <property type="match status" value="1"/>
</dbReference>
<dbReference type="Proteomes" id="UP001276659">
    <property type="component" value="Unassembled WGS sequence"/>
</dbReference>
<protein>
    <submittedName>
        <fullName evidence="1">Uncharacterized protein</fullName>
    </submittedName>
</protein>
<keyword evidence="2" id="KW-1185">Reference proteome</keyword>
<dbReference type="InterPro" id="IPR009029">
    <property type="entry name" value="HMG_CoA_Rdtase_sub-bd_dom_sf"/>
</dbReference>
<dbReference type="PROSITE" id="PS50065">
    <property type="entry name" value="HMG_COA_REDUCTASE_4"/>
    <property type="match status" value="1"/>
</dbReference>
<name>A0AAD9Z021_9LECA</name>
<organism evidence="1 2">
    <name type="scientific">Lepraria neglecta</name>
    <dbReference type="NCBI Taxonomy" id="209136"/>
    <lineage>
        <taxon>Eukaryota</taxon>
        <taxon>Fungi</taxon>
        <taxon>Dikarya</taxon>
        <taxon>Ascomycota</taxon>
        <taxon>Pezizomycotina</taxon>
        <taxon>Lecanoromycetes</taxon>
        <taxon>OSLEUM clade</taxon>
        <taxon>Lecanoromycetidae</taxon>
        <taxon>Lecanorales</taxon>
        <taxon>Lecanorineae</taxon>
        <taxon>Stereocaulaceae</taxon>
        <taxon>Lepraria</taxon>
    </lineage>
</organism>
<gene>
    <name evidence="1" type="ORF">OEA41_004904</name>
</gene>
<dbReference type="SUPFAM" id="SSF56542">
    <property type="entry name" value="Substrate-binding domain of HMG-CoA reductase"/>
    <property type="match status" value="1"/>
</dbReference>